<dbReference type="SUPFAM" id="SSF50952">
    <property type="entry name" value="Soluble quinoprotein glucose dehydrogenase"/>
    <property type="match status" value="1"/>
</dbReference>
<protein>
    <submittedName>
        <fullName evidence="2">PQQ-dependent sugar dehydrogenase</fullName>
    </submittedName>
</protein>
<evidence type="ECO:0000313" key="2">
    <source>
        <dbReference type="EMBL" id="QNF32513.1"/>
    </source>
</evidence>
<feature type="domain" description="Glucose/Sorbosone dehydrogenase" evidence="1">
    <location>
        <begin position="56"/>
        <end position="397"/>
    </location>
</feature>
<name>A0A7G7G5S9_9BACT</name>
<dbReference type="Gene3D" id="2.120.10.30">
    <property type="entry name" value="TolB, C-terminal domain"/>
    <property type="match status" value="1"/>
</dbReference>
<proteinExistence type="predicted"/>
<keyword evidence="3" id="KW-1185">Reference proteome</keyword>
<evidence type="ECO:0000313" key="3">
    <source>
        <dbReference type="Proteomes" id="UP000515237"/>
    </source>
</evidence>
<dbReference type="KEGG" id="aswu:HUW51_07155"/>
<dbReference type="PROSITE" id="PS51257">
    <property type="entry name" value="PROKAR_LIPOPROTEIN"/>
    <property type="match status" value="1"/>
</dbReference>
<dbReference type="InterPro" id="IPR011041">
    <property type="entry name" value="Quinoprot_gluc/sorb_DH_b-prop"/>
</dbReference>
<reference evidence="2 3" key="1">
    <citation type="journal article" date="2018" name="Int. J. Syst. Evol. Microbiol.">
        <title>Adhaeribacter swui sp. nov., isolated from wet mud.</title>
        <authorList>
            <person name="Kim D.U."/>
            <person name="Kim K.W."/>
            <person name="Kang M.S."/>
            <person name="Kim J.Y."/>
            <person name="Jang J.H."/>
            <person name="Kim M.K."/>
        </authorList>
    </citation>
    <scope>NUCLEOTIDE SEQUENCE [LARGE SCALE GENOMIC DNA]</scope>
    <source>
        <strain evidence="2 3">KCTC 52873</strain>
    </source>
</reference>
<dbReference type="InterPro" id="IPR011042">
    <property type="entry name" value="6-blade_b-propeller_TolB-like"/>
</dbReference>
<accession>A0A7G7G5S9</accession>
<gene>
    <name evidence="2" type="ORF">HUW51_07155</name>
</gene>
<organism evidence="2 3">
    <name type="scientific">Adhaeribacter swui</name>
    <dbReference type="NCBI Taxonomy" id="2086471"/>
    <lineage>
        <taxon>Bacteria</taxon>
        <taxon>Pseudomonadati</taxon>
        <taxon>Bacteroidota</taxon>
        <taxon>Cytophagia</taxon>
        <taxon>Cytophagales</taxon>
        <taxon>Hymenobacteraceae</taxon>
        <taxon>Adhaeribacter</taxon>
    </lineage>
</organism>
<dbReference type="Proteomes" id="UP000515237">
    <property type="component" value="Chromosome"/>
</dbReference>
<dbReference type="InterPro" id="IPR012938">
    <property type="entry name" value="Glc/Sorbosone_DH"/>
</dbReference>
<dbReference type="RefSeq" id="WP_185273291.1">
    <property type="nucleotide sequence ID" value="NZ_CP055156.1"/>
</dbReference>
<evidence type="ECO:0000259" key="1">
    <source>
        <dbReference type="Pfam" id="PF07995"/>
    </source>
</evidence>
<dbReference type="PANTHER" id="PTHR19328:SF75">
    <property type="entry name" value="ALDOSE SUGAR DEHYDROGENASE YLII"/>
    <property type="match status" value="1"/>
</dbReference>
<dbReference type="PANTHER" id="PTHR19328">
    <property type="entry name" value="HEDGEHOG-INTERACTING PROTEIN"/>
    <property type="match status" value="1"/>
</dbReference>
<sequence length="403" mass="44188">MKQLRLLFSLVLFIFITGCDKQKLDDNTTPTPDPNVNPPAVTDYTLTEAFPALKFDKPVELTSPNDGTNRIFVVSQNGKIHVFPNLTAASEAPVFLDLSSKVATGGELGLLGLAFHPNYKTNGYFYVNYTRGNPLTTVISRFKVSAADANVADPNSEQVLLTYAQPYSNHNGGKLDFGNDGYLYISSGDGGSGGDPQNNAQNRQKLLGKILRIDVNAPSGNLPYTIPADNPYKNNTEGFREEIYAYGLRNPWRFSFDRPTGTLWAGDVGQGNVEEISIIKKGGNYGWKIREGNTCYGAANCDVTGLEEPIWTYPLNAENGRSVTGGYVCHDKNLPGLEGKYIFGDYISGNVWALTFNGTQAVKNELITKLSNDNISSFGQDSQQRLYVLGYSSGKIYKFTPKQ</sequence>
<dbReference type="Pfam" id="PF07995">
    <property type="entry name" value="GSDH"/>
    <property type="match status" value="1"/>
</dbReference>
<dbReference type="AlphaFoldDB" id="A0A7G7G5S9"/>
<dbReference type="EMBL" id="CP055156">
    <property type="protein sequence ID" value="QNF32513.1"/>
    <property type="molecule type" value="Genomic_DNA"/>
</dbReference>